<accession>A0A914YX93</accession>
<name>A0A914YX93_9BILA</name>
<protein>
    <submittedName>
        <fullName evidence="2">Uncharacterized protein</fullName>
    </submittedName>
</protein>
<evidence type="ECO:0000313" key="1">
    <source>
        <dbReference type="Proteomes" id="UP000887577"/>
    </source>
</evidence>
<dbReference type="WBParaSite" id="PSU_v2.g427.t1">
    <property type="protein sequence ID" value="PSU_v2.g427.t1"/>
    <property type="gene ID" value="PSU_v2.g427"/>
</dbReference>
<dbReference type="Proteomes" id="UP000887577">
    <property type="component" value="Unplaced"/>
</dbReference>
<evidence type="ECO:0000313" key="2">
    <source>
        <dbReference type="WBParaSite" id="PSU_v2.g427.t1"/>
    </source>
</evidence>
<reference evidence="2" key="1">
    <citation type="submission" date="2022-11" db="UniProtKB">
        <authorList>
            <consortium name="WormBaseParasite"/>
        </authorList>
    </citation>
    <scope>IDENTIFICATION</scope>
</reference>
<organism evidence="1 2">
    <name type="scientific">Panagrolaimus superbus</name>
    <dbReference type="NCBI Taxonomy" id="310955"/>
    <lineage>
        <taxon>Eukaryota</taxon>
        <taxon>Metazoa</taxon>
        <taxon>Ecdysozoa</taxon>
        <taxon>Nematoda</taxon>
        <taxon>Chromadorea</taxon>
        <taxon>Rhabditida</taxon>
        <taxon>Tylenchina</taxon>
        <taxon>Panagrolaimomorpha</taxon>
        <taxon>Panagrolaimoidea</taxon>
        <taxon>Panagrolaimidae</taxon>
        <taxon>Panagrolaimus</taxon>
    </lineage>
</organism>
<sequence>MSLLVVKRFLHPKLAKSSCLPYDIASRKYSAAVAFKEEKLKPEKVEKKVPVEWEKIIVKKLSVEYQNRKNDSKLLYDKRRLMANTVNYITNGNIKKKS</sequence>
<proteinExistence type="predicted"/>
<keyword evidence="1" id="KW-1185">Reference proteome</keyword>
<dbReference type="AlphaFoldDB" id="A0A914YX93"/>